<evidence type="ECO:0000259" key="3">
    <source>
        <dbReference type="Pfam" id="PF22990"/>
    </source>
</evidence>
<dbReference type="GO" id="GO:0004620">
    <property type="term" value="F:phospholipase activity"/>
    <property type="evidence" value="ECO:0007669"/>
    <property type="project" value="TreeGrafter"/>
</dbReference>
<comment type="caution">
    <text evidence="4">The sequence shown here is derived from an EMBL/GenBank/DDBJ whole genome shotgun (WGS) entry which is preliminary data.</text>
</comment>
<feature type="non-terminal residue" evidence="4">
    <location>
        <position position="537"/>
    </location>
</feature>
<evidence type="ECO:0000259" key="2">
    <source>
        <dbReference type="Pfam" id="PF00561"/>
    </source>
</evidence>
<protein>
    <submittedName>
        <fullName evidence="4">Uncharacterized protein</fullName>
    </submittedName>
</protein>
<evidence type="ECO:0000313" key="5">
    <source>
        <dbReference type="Proteomes" id="UP001497623"/>
    </source>
</evidence>
<dbReference type="GO" id="GO:0006660">
    <property type="term" value="P:phosphatidylserine catabolic process"/>
    <property type="evidence" value="ECO:0007669"/>
    <property type="project" value="TreeGrafter"/>
</dbReference>
<accession>A0AAV2Q008</accession>
<keyword evidence="5" id="KW-1185">Reference proteome</keyword>
<dbReference type="Pfam" id="PF22990">
    <property type="entry name" value="ABHD16_N"/>
    <property type="match status" value="1"/>
</dbReference>
<dbReference type="InterPro" id="IPR000073">
    <property type="entry name" value="AB_hydrolase_1"/>
</dbReference>
<reference evidence="4 5" key="1">
    <citation type="submission" date="2024-05" db="EMBL/GenBank/DDBJ databases">
        <authorList>
            <person name="Wallberg A."/>
        </authorList>
    </citation>
    <scope>NUCLEOTIDE SEQUENCE [LARGE SCALE GENOMIC DNA]</scope>
</reference>
<dbReference type="Gene3D" id="3.40.50.1820">
    <property type="entry name" value="alpha/beta hydrolase"/>
    <property type="match status" value="1"/>
</dbReference>
<name>A0AAV2Q008_MEGNR</name>
<dbReference type="InterPro" id="IPR054518">
    <property type="entry name" value="ABHD16_N"/>
</dbReference>
<gene>
    <name evidence="4" type="ORF">MNOR_LOCUS6293</name>
</gene>
<dbReference type="EMBL" id="CAXKWB010002576">
    <property type="protein sequence ID" value="CAL4067207.1"/>
    <property type="molecule type" value="Genomic_DNA"/>
</dbReference>
<feature type="transmembrane region" description="Helical" evidence="1">
    <location>
        <begin position="72"/>
        <end position="96"/>
    </location>
</feature>
<feature type="domain" description="Phosphatidylserine Lipase ABHD16 N-terminal" evidence="3">
    <location>
        <begin position="6"/>
        <end position="135"/>
    </location>
</feature>
<organism evidence="4 5">
    <name type="scientific">Meganyctiphanes norvegica</name>
    <name type="common">Northern krill</name>
    <name type="synonym">Thysanopoda norvegica</name>
    <dbReference type="NCBI Taxonomy" id="48144"/>
    <lineage>
        <taxon>Eukaryota</taxon>
        <taxon>Metazoa</taxon>
        <taxon>Ecdysozoa</taxon>
        <taxon>Arthropoda</taxon>
        <taxon>Crustacea</taxon>
        <taxon>Multicrustacea</taxon>
        <taxon>Malacostraca</taxon>
        <taxon>Eumalacostraca</taxon>
        <taxon>Eucarida</taxon>
        <taxon>Euphausiacea</taxon>
        <taxon>Euphausiidae</taxon>
        <taxon>Meganyctiphanes</taxon>
    </lineage>
</organism>
<dbReference type="Pfam" id="PF00561">
    <property type="entry name" value="Abhydrolase_1"/>
    <property type="match status" value="1"/>
</dbReference>
<dbReference type="GO" id="GO:0047372">
    <property type="term" value="F:monoacylglycerol lipase activity"/>
    <property type="evidence" value="ECO:0007669"/>
    <property type="project" value="TreeGrafter"/>
</dbReference>
<dbReference type="InterPro" id="IPR029058">
    <property type="entry name" value="AB_hydrolase_fold"/>
</dbReference>
<sequence length="537" mass="60902">MRMMAHLWRCLAGPRLYRVYHEYDDHESMAYDPNVVERVGNKIIQGLNIMVYVGLYTSPFIASYLYKRDYFSFAGVISIGNIATGLSILLMVGFLIRGFGRSFNPTYNKFLDILHQCEQSYNTKTMSLLRQYDFDFWAWPVDFSWADAEGDESKPRVYVDRSVGRSGLGWVITLPCQLAAWAAVHCFGRHLMYPGSIQLLQAAMDNYLQSGREKLVKEHSGLRNKITARDGNFIDTMFVDRRGSQTHPHGSTLVMCCEGNAGFYEMGIMVTPLDAGYSVLGWNHPGFSGSSGSPFPKQEQNAVDAVMQFAIHKLGFKPENIVVFAWSIGGYPGSWAAMNYLQIRGLILDATFDDVLPLAHPRMPSWMRGLVTTAIRQHLNLNVSDNVARYPGPITIVRRLRDEIICTQDQILRQTHLDFFICKISYVAYKPTQSLYTKRHLAALCSGPKGQSTSLLELGIDEDYYFTLLSTYAAEHSGAFPMMIGEEMTDDEKTKMLLFLASKYLVDMDSFHNNPLDTSLFRMPWTPIQDTSYVQVD</sequence>
<keyword evidence="1" id="KW-1133">Transmembrane helix</keyword>
<keyword evidence="1" id="KW-0472">Membrane</keyword>
<dbReference type="GO" id="GO:0012505">
    <property type="term" value="C:endomembrane system"/>
    <property type="evidence" value="ECO:0007669"/>
    <property type="project" value="TreeGrafter"/>
</dbReference>
<dbReference type="SUPFAM" id="SSF53474">
    <property type="entry name" value="alpha/beta-Hydrolases"/>
    <property type="match status" value="1"/>
</dbReference>
<feature type="transmembrane region" description="Helical" evidence="1">
    <location>
        <begin position="47"/>
        <end position="66"/>
    </location>
</feature>
<proteinExistence type="predicted"/>
<evidence type="ECO:0000313" key="4">
    <source>
        <dbReference type="EMBL" id="CAL4067207.1"/>
    </source>
</evidence>
<dbReference type="PANTHER" id="PTHR12277">
    <property type="entry name" value="ALPHA/BETA HYDROLASE DOMAIN-CONTAINING PROTEIN"/>
    <property type="match status" value="1"/>
</dbReference>
<dbReference type="PANTHER" id="PTHR12277:SF72">
    <property type="entry name" value="BAT5L PROTEIN"/>
    <property type="match status" value="1"/>
</dbReference>
<feature type="domain" description="AB hydrolase-1" evidence="2">
    <location>
        <begin position="253"/>
        <end position="413"/>
    </location>
</feature>
<evidence type="ECO:0000256" key="1">
    <source>
        <dbReference type="SAM" id="Phobius"/>
    </source>
</evidence>
<dbReference type="GO" id="GO:0052651">
    <property type="term" value="P:monoacylglycerol catabolic process"/>
    <property type="evidence" value="ECO:0007669"/>
    <property type="project" value="TreeGrafter"/>
</dbReference>
<dbReference type="AlphaFoldDB" id="A0AAV2Q008"/>
<dbReference type="Proteomes" id="UP001497623">
    <property type="component" value="Unassembled WGS sequence"/>
</dbReference>
<keyword evidence="1" id="KW-0812">Transmembrane</keyword>